<proteinExistence type="predicted"/>
<name>A0ABV0Z2S9_9TELE</name>
<reference evidence="1 2" key="1">
    <citation type="submission" date="2021-06" db="EMBL/GenBank/DDBJ databases">
        <authorList>
            <person name="Palmer J.M."/>
        </authorList>
    </citation>
    <scope>NUCLEOTIDE SEQUENCE [LARGE SCALE GENOMIC DNA]</scope>
    <source>
        <strain evidence="1 2">AS_MEX2019</strain>
        <tissue evidence="1">Muscle</tissue>
    </source>
</reference>
<sequence>MFVPRGQIGGKRQRILGHTHTTSIPHKHTPTAHPYTHVHTCSDEQPVCTELAPPAVHITHCSVNTSLFSLCFIHVLTGNVNGILKNIFLPWLLKYYKKYKSLPCKNTLSEITM</sequence>
<dbReference type="EMBL" id="JAHRIP010049656">
    <property type="protein sequence ID" value="MEQ2300492.1"/>
    <property type="molecule type" value="Genomic_DNA"/>
</dbReference>
<comment type="caution">
    <text evidence="1">The sequence shown here is derived from an EMBL/GenBank/DDBJ whole genome shotgun (WGS) entry which is preliminary data.</text>
</comment>
<evidence type="ECO:0000313" key="1">
    <source>
        <dbReference type="EMBL" id="MEQ2300492.1"/>
    </source>
</evidence>
<dbReference type="Proteomes" id="UP001469553">
    <property type="component" value="Unassembled WGS sequence"/>
</dbReference>
<protein>
    <submittedName>
        <fullName evidence="1">Uncharacterized protein</fullName>
    </submittedName>
</protein>
<gene>
    <name evidence="1" type="ORF">AMECASPLE_026088</name>
</gene>
<organism evidence="1 2">
    <name type="scientific">Ameca splendens</name>
    <dbReference type="NCBI Taxonomy" id="208324"/>
    <lineage>
        <taxon>Eukaryota</taxon>
        <taxon>Metazoa</taxon>
        <taxon>Chordata</taxon>
        <taxon>Craniata</taxon>
        <taxon>Vertebrata</taxon>
        <taxon>Euteleostomi</taxon>
        <taxon>Actinopterygii</taxon>
        <taxon>Neopterygii</taxon>
        <taxon>Teleostei</taxon>
        <taxon>Neoteleostei</taxon>
        <taxon>Acanthomorphata</taxon>
        <taxon>Ovalentaria</taxon>
        <taxon>Atherinomorphae</taxon>
        <taxon>Cyprinodontiformes</taxon>
        <taxon>Goodeidae</taxon>
        <taxon>Ameca</taxon>
    </lineage>
</organism>
<accession>A0ABV0Z2S9</accession>
<evidence type="ECO:0000313" key="2">
    <source>
        <dbReference type="Proteomes" id="UP001469553"/>
    </source>
</evidence>
<keyword evidence="2" id="KW-1185">Reference proteome</keyword>